<sequence length="107" mass="11692">MIVLDIALVKALVFLLLLIVVNVILGCCIALRKGELALNDLPRFLRTEVLPYYVGILALACMAMIEDVQAYGTQPLAWAAIVAYGTRTVFVEIKGKVFVLFGVPPNN</sequence>
<comment type="caution">
    <text evidence="2">The sequence shown here is derived from an EMBL/GenBank/DDBJ whole genome shotgun (WGS) entry which is preliminary data.</text>
</comment>
<dbReference type="AlphaFoldDB" id="A0AAW7ZCP8"/>
<evidence type="ECO:0000256" key="1">
    <source>
        <dbReference type="SAM" id="Phobius"/>
    </source>
</evidence>
<protein>
    <submittedName>
        <fullName evidence="2">Uncharacterized protein</fullName>
    </submittedName>
</protein>
<evidence type="ECO:0000313" key="2">
    <source>
        <dbReference type="EMBL" id="MDO7787106.1"/>
    </source>
</evidence>
<reference evidence="2" key="1">
    <citation type="journal article" date="2023" name="J. Hazard. Mater.">
        <title>Anaerobic biodegradation of pyrene and benzo[a]pyrene by a new sulfate-reducing Desulforamulus aquiferis strain DSA.</title>
        <authorList>
            <person name="Zhang Z."/>
            <person name="Sun J."/>
            <person name="Gong X."/>
            <person name="Wang C."/>
            <person name="Wang H."/>
        </authorList>
    </citation>
    <scope>NUCLEOTIDE SEQUENCE</scope>
    <source>
        <strain evidence="2">DSA</strain>
    </source>
</reference>
<reference evidence="2" key="2">
    <citation type="submission" date="2023-03" db="EMBL/GenBank/DDBJ databases">
        <authorList>
            <person name="Zhang Z."/>
        </authorList>
    </citation>
    <scope>NUCLEOTIDE SEQUENCE</scope>
    <source>
        <strain evidence="2">DSA</strain>
    </source>
</reference>
<accession>A0AAW7ZCP8</accession>
<dbReference type="RefSeq" id="WP_304542249.1">
    <property type="nucleotide sequence ID" value="NZ_JARPTC010000010.1"/>
</dbReference>
<keyword evidence="3" id="KW-1185">Reference proteome</keyword>
<feature type="transmembrane region" description="Helical" evidence="1">
    <location>
        <begin position="12"/>
        <end position="32"/>
    </location>
</feature>
<feature type="transmembrane region" description="Helical" evidence="1">
    <location>
        <begin position="44"/>
        <end position="65"/>
    </location>
</feature>
<proteinExistence type="predicted"/>
<keyword evidence="1" id="KW-0472">Membrane</keyword>
<dbReference type="Proteomes" id="UP001172911">
    <property type="component" value="Unassembled WGS sequence"/>
</dbReference>
<keyword evidence="1" id="KW-0812">Transmembrane</keyword>
<organism evidence="2 3">
    <name type="scientific">Desulforamulus aquiferis</name>
    <dbReference type="NCBI Taxonomy" id="1397668"/>
    <lineage>
        <taxon>Bacteria</taxon>
        <taxon>Bacillati</taxon>
        <taxon>Bacillota</taxon>
        <taxon>Clostridia</taxon>
        <taxon>Eubacteriales</taxon>
        <taxon>Peptococcaceae</taxon>
        <taxon>Desulforamulus</taxon>
    </lineage>
</organism>
<keyword evidence="1" id="KW-1133">Transmembrane helix</keyword>
<evidence type="ECO:0000313" key="3">
    <source>
        <dbReference type="Proteomes" id="UP001172911"/>
    </source>
</evidence>
<name>A0AAW7ZCP8_9FIRM</name>
<dbReference type="EMBL" id="JARPTC010000010">
    <property type="protein sequence ID" value="MDO7787106.1"/>
    <property type="molecule type" value="Genomic_DNA"/>
</dbReference>
<gene>
    <name evidence="2" type="ORF">P6N53_07740</name>
</gene>